<protein>
    <recommendedName>
        <fullName evidence="4">Secreted protein</fullName>
    </recommendedName>
</protein>
<evidence type="ECO:0000313" key="3">
    <source>
        <dbReference type="Proteomes" id="UP000248330"/>
    </source>
</evidence>
<keyword evidence="3" id="KW-1185">Reference proteome</keyword>
<evidence type="ECO:0008006" key="4">
    <source>
        <dbReference type="Google" id="ProtNLM"/>
    </source>
</evidence>
<keyword evidence="1" id="KW-0732">Signal</keyword>
<accession>A0A318E2K5</accession>
<feature type="chain" id="PRO_5016334057" description="Secreted protein" evidence="1">
    <location>
        <begin position="28"/>
        <end position="95"/>
    </location>
</feature>
<evidence type="ECO:0000256" key="1">
    <source>
        <dbReference type="SAM" id="SignalP"/>
    </source>
</evidence>
<gene>
    <name evidence="2" type="ORF">C8D93_11515</name>
</gene>
<feature type="signal peptide" evidence="1">
    <location>
        <begin position="1"/>
        <end position="27"/>
    </location>
</feature>
<dbReference type="EMBL" id="QICN01000015">
    <property type="protein sequence ID" value="PXV63706.1"/>
    <property type="molecule type" value="Genomic_DNA"/>
</dbReference>
<reference evidence="2 3" key="1">
    <citation type="submission" date="2018-04" db="EMBL/GenBank/DDBJ databases">
        <title>Genomic Encyclopedia of Type Strains, Phase IV (KMG-IV): sequencing the most valuable type-strain genomes for metagenomic binning, comparative biology and taxonomic classification.</title>
        <authorList>
            <person name="Goeker M."/>
        </authorList>
    </citation>
    <scope>NUCLEOTIDE SEQUENCE [LARGE SCALE GENOMIC DNA]</scope>
    <source>
        <strain evidence="2 3">DSM 104150</strain>
    </source>
</reference>
<evidence type="ECO:0000313" key="2">
    <source>
        <dbReference type="EMBL" id="PXV63706.1"/>
    </source>
</evidence>
<proteinExistence type="predicted"/>
<name>A0A318E2K5_9GAMM</name>
<organism evidence="2 3">
    <name type="scientific">Sinimarinibacterium flocculans</name>
    <dbReference type="NCBI Taxonomy" id="985250"/>
    <lineage>
        <taxon>Bacteria</taxon>
        <taxon>Pseudomonadati</taxon>
        <taxon>Pseudomonadota</taxon>
        <taxon>Gammaproteobacteria</taxon>
        <taxon>Nevskiales</taxon>
        <taxon>Nevskiaceae</taxon>
        <taxon>Sinimarinibacterium</taxon>
    </lineage>
</organism>
<dbReference type="Proteomes" id="UP000248330">
    <property type="component" value="Unassembled WGS sequence"/>
</dbReference>
<dbReference type="AlphaFoldDB" id="A0A318E2K5"/>
<comment type="caution">
    <text evidence="2">The sequence shown here is derived from an EMBL/GenBank/DDBJ whole genome shotgun (WGS) entry which is preliminary data.</text>
</comment>
<sequence length="95" mass="10433">MNNTTRVIRMLGIGVIAGLSLIQTAQAAPETYGPRGTVRFEPLPETVQNCTTSVRQVWDSSAKSRKAVTVRECAGAKTRKIKTWTGPRNTIPVYE</sequence>